<dbReference type="EMBL" id="DVJS01000194">
    <property type="protein sequence ID" value="HIS97854.1"/>
    <property type="molecule type" value="Genomic_DNA"/>
</dbReference>
<sequence>MGYEDRALPAARPHRLVIDERERLTVTGVDEVGRFDEDRIELMTAKGRLTIVGEGLRIGKLSVETGELAVEGRVVELGYEDERPVSGFWSRLFG</sequence>
<gene>
    <name evidence="1" type="ORF">IAD42_07770</name>
</gene>
<accession>A0A9D1K8Y7</accession>
<comment type="caution">
    <text evidence="1">The sequence shown here is derived from an EMBL/GenBank/DDBJ whole genome shotgun (WGS) entry which is preliminary data.</text>
</comment>
<dbReference type="InterPro" id="IPR038705">
    <property type="entry name" value="YabP_sf"/>
</dbReference>
<organism evidence="1 2">
    <name type="scientific">Candidatus Scatomorpha pullistercoris</name>
    <dbReference type="NCBI Taxonomy" id="2840929"/>
    <lineage>
        <taxon>Bacteria</taxon>
        <taxon>Bacillati</taxon>
        <taxon>Bacillota</taxon>
        <taxon>Clostridia</taxon>
        <taxon>Eubacteriales</taxon>
        <taxon>Candidatus Scatomorpha</taxon>
    </lineage>
</organism>
<proteinExistence type="predicted"/>
<dbReference type="Pfam" id="PF07873">
    <property type="entry name" value="YabP"/>
    <property type="match status" value="1"/>
</dbReference>
<protein>
    <submittedName>
        <fullName evidence="1">Sporulation protein YabP</fullName>
    </submittedName>
</protein>
<reference evidence="1" key="1">
    <citation type="submission" date="2020-10" db="EMBL/GenBank/DDBJ databases">
        <authorList>
            <person name="Gilroy R."/>
        </authorList>
    </citation>
    <scope>NUCLEOTIDE SEQUENCE</scope>
    <source>
        <strain evidence="1">ChiHecec3B27-6122</strain>
    </source>
</reference>
<evidence type="ECO:0000313" key="1">
    <source>
        <dbReference type="EMBL" id="HIS97854.1"/>
    </source>
</evidence>
<dbReference type="Gene3D" id="2.60.40.2000">
    <property type="match status" value="1"/>
</dbReference>
<dbReference type="InterPro" id="IPR022476">
    <property type="entry name" value="Spore_YabP/YqfC"/>
</dbReference>
<name>A0A9D1K8Y7_9FIRM</name>
<evidence type="ECO:0000313" key="2">
    <source>
        <dbReference type="Proteomes" id="UP000886876"/>
    </source>
</evidence>
<dbReference type="AlphaFoldDB" id="A0A9D1K8Y7"/>
<reference evidence="1" key="2">
    <citation type="journal article" date="2021" name="PeerJ">
        <title>Extensive microbial diversity within the chicken gut microbiome revealed by metagenomics and culture.</title>
        <authorList>
            <person name="Gilroy R."/>
            <person name="Ravi A."/>
            <person name="Getino M."/>
            <person name="Pursley I."/>
            <person name="Horton D.L."/>
            <person name="Alikhan N.F."/>
            <person name="Baker D."/>
            <person name="Gharbi K."/>
            <person name="Hall N."/>
            <person name="Watson M."/>
            <person name="Adriaenssens E.M."/>
            <person name="Foster-Nyarko E."/>
            <person name="Jarju S."/>
            <person name="Secka A."/>
            <person name="Antonio M."/>
            <person name="Oren A."/>
            <person name="Chaudhuri R.R."/>
            <person name="La Ragione R."/>
            <person name="Hildebrand F."/>
            <person name="Pallen M.J."/>
        </authorList>
    </citation>
    <scope>NUCLEOTIDE SEQUENCE</scope>
    <source>
        <strain evidence="1">ChiHecec3B27-6122</strain>
    </source>
</reference>
<dbReference type="Proteomes" id="UP000886876">
    <property type="component" value="Unassembled WGS sequence"/>
</dbReference>